<dbReference type="PANTHER" id="PTHR33221">
    <property type="entry name" value="WINGED HELIX-TURN-HELIX TRANSCRIPTIONAL REGULATOR, RRF2 FAMILY"/>
    <property type="match status" value="1"/>
</dbReference>
<dbReference type="InterPro" id="IPR036390">
    <property type="entry name" value="WH_DNA-bd_sf"/>
</dbReference>
<gene>
    <name evidence="2" type="ORF">SAMN06265222_101702</name>
</gene>
<dbReference type="PANTHER" id="PTHR33221:SF13">
    <property type="entry name" value="TRANSCRIPTIONAL REGULATOR-RELATED"/>
    <property type="match status" value="1"/>
</dbReference>
<feature type="region of interest" description="Disordered" evidence="1">
    <location>
        <begin position="1"/>
        <end position="22"/>
    </location>
</feature>
<sequence>MTLPFGDCDGHTDHSRNSPELSMLNRPTAAAKVLHQWDGLPRSFRGLPNSHVRFALDDSMLSKTAEYALRAITCMGNQPGVPASADLLAEQTKVPRRYLTRVLQDLAAAGLVRSRPGPGGGYELNRAATEMTILQVVDSVAPIHRIRQCPLGLKSHTTLCPLHAELDRAYAATEAAFANVTIQEVLDSSAGLLPLCTPKETVTA</sequence>
<evidence type="ECO:0000256" key="1">
    <source>
        <dbReference type="SAM" id="MobiDB-lite"/>
    </source>
</evidence>
<evidence type="ECO:0000313" key="3">
    <source>
        <dbReference type="Proteomes" id="UP001158067"/>
    </source>
</evidence>
<dbReference type="InterPro" id="IPR000944">
    <property type="entry name" value="Tscrpt_reg_Rrf2"/>
</dbReference>
<dbReference type="EMBL" id="FXUG01000001">
    <property type="protein sequence ID" value="SMP42057.1"/>
    <property type="molecule type" value="Genomic_DNA"/>
</dbReference>
<dbReference type="InterPro" id="IPR030489">
    <property type="entry name" value="TR_Rrf2-type_CS"/>
</dbReference>
<organism evidence="2 3">
    <name type="scientific">Neorhodopirellula lusitana</name>
    <dbReference type="NCBI Taxonomy" id="445327"/>
    <lineage>
        <taxon>Bacteria</taxon>
        <taxon>Pseudomonadati</taxon>
        <taxon>Planctomycetota</taxon>
        <taxon>Planctomycetia</taxon>
        <taxon>Pirellulales</taxon>
        <taxon>Pirellulaceae</taxon>
        <taxon>Neorhodopirellula</taxon>
    </lineage>
</organism>
<proteinExistence type="predicted"/>
<dbReference type="NCBIfam" id="TIGR00738">
    <property type="entry name" value="rrf2_super"/>
    <property type="match status" value="1"/>
</dbReference>
<dbReference type="Pfam" id="PF02082">
    <property type="entry name" value="Rrf2"/>
    <property type="match status" value="1"/>
</dbReference>
<reference evidence="2 3" key="1">
    <citation type="submission" date="2017-05" db="EMBL/GenBank/DDBJ databases">
        <authorList>
            <person name="Varghese N."/>
            <person name="Submissions S."/>
        </authorList>
    </citation>
    <scope>NUCLEOTIDE SEQUENCE [LARGE SCALE GENOMIC DNA]</scope>
    <source>
        <strain evidence="2 3">DSM 25457</strain>
    </source>
</reference>
<keyword evidence="3" id="KW-1185">Reference proteome</keyword>
<dbReference type="Gene3D" id="1.10.10.10">
    <property type="entry name" value="Winged helix-like DNA-binding domain superfamily/Winged helix DNA-binding domain"/>
    <property type="match status" value="1"/>
</dbReference>
<accession>A0ABY1PSV9</accession>
<name>A0ABY1PSV9_9BACT</name>
<evidence type="ECO:0000313" key="2">
    <source>
        <dbReference type="EMBL" id="SMP42057.1"/>
    </source>
</evidence>
<dbReference type="PROSITE" id="PS51197">
    <property type="entry name" value="HTH_RRF2_2"/>
    <property type="match status" value="1"/>
</dbReference>
<feature type="compositionally biased region" description="Basic and acidic residues" evidence="1">
    <location>
        <begin position="8"/>
        <end position="17"/>
    </location>
</feature>
<dbReference type="InterPro" id="IPR036388">
    <property type="entry name" value="WH-like_DNA-bd_sf"/>
</dbReference>
<dbReference type="Proteomes" id="UP001158067">
    <property type="component" value="Unassembled WGS sequence"/>
</dbReference>
<dbReference type="PROSITE" id="PS01332">
    <property type="entry name" value="HTH_RRF2_1"/>
    <property type="match status" value="1"/>
</dbReference>
<comment type="caution">
    <text evidence="2">The sequence shown here is derived from an EMBL/GenBank/DDBJ whole genome shotgun (WGS) entry which is preliminary data.</text>
</comment>
<protein>
    <submittedName>
        <fullName evidence="2">Transcriptional regulator, BadM/Rrf2 family</fullName>
    </submittedName>
</protein>
<dbReference type="SUPFAM" id="SSF46785">
    <property type="entry name" value="Winged helix' DNA-binding domain"/>
    <property type="match status" value="1"/>
</dbReference>